<dbReference type="SUPFAM" id="SSF81321">
    <property type="entry name" value="Family A G protein-coupled receptor-like"/>
    <property type="match status" value="1"/>
</dbReference>
<feature type="transmembrane region" description="Helical" evidence="10">
    <location>
        <begin position="62"/>
        <end position="90"/>
    </location>
</feature>
<organism evidence="12 13">
    <name type="scientific">Terrapene triunguis</name>
    <name type="common">Three-toed box turtle</name>
    <dbReference type="NCBI Taxonomy" id="2587831"/>
    <lineage>
        <taxon>Eukaryota</taxon>
        <taxon>Metazoa</taxon>
        <taxon>Chordata</taxon>
        <taxon>Craniata</taxon>
        <taxon>Vertebrata</taxon>
        <taxon>Euteleostomi</taxon>
        <taxon>Archelosauria</taxon>
        <taxon>Testudinata</taxon>
        <taxon>Testudines</taxon>
        <taxon>Cryptodira</taxon>
        <taxon>Durocryptodira</taxon>
        <taxon>Testudinoidea</taxon>
        <taxon>Emydidae</taxon>
        <taxon>Terrapene</taxon>
    </lineage>
</organism>
<reference evidence="12" key="2">
    <citation type="submission" date="2025-09" db="UniProtKB">
        <authorList>
            <consortium name="Ensembl"/>
        </authorList>
    </citation>
    <scope>IDENTIFICATION</scope>
</reference>
<evidence type="ECO:0000313" key="13">
    <source>
        <dbReference type="Proteomes" id="UP000472274"/>
    </source>
</evidence>
<feature type="transmembrane region" description="Helical" evidence="10">
    <location>
        <begin position="144"/>
        <end position="166"/>
    </location>
</feature>
<feature type="transmembrane region" description="Helical" evidence="10">
    <location>
        <begin position="102"/>
        <end position="123"/>
    </location>
</feature>
<dbReference type="GeneTree" id="ENSGT01150000286948"/>
<comment type="subcellular location">
    <subcellularLocation>
        <location evidence="1 10">Cell membrane</location>
        <topology evidence="1 10">Multi-pass membrane protein</topology>
    </subcellularLocation>
</comment>
<dbReference type="PROSITE" id="PS00237">
    <property type="entry name" value="G_PROTEIN_RECEP_F1_1"/>
    <property type="match status" value="1"/>
</dbReference>
<evidence type="ECO:0000313" key="12">
    <source>
        <dbReference type="Ensembl" id="ENSTMTP00000029462.1"/>
    </source>
</evidence>
<keyword evidence="4 9" id="KW-0812">Transmembrane</keyword>
<dbReference type="Pfam" id="PF13853">
    <property type="entry name" value="7tm_4"/>
    <property type="match status" value="1"/>
</dbReference>
<dbReference type="PROSITE" id="PS50262">
    <property type="entry name" value="G_PROTEIN_RECEP_F1_2"/>
    <property type="match status" value="1"/>
</dbReference>
<dbReference type="InterPro" id="IPR000725">
    <property type="entry name" value="Olfact_rcpt"/>
</dbReference>
<keyword evidence="8 9" id="KW-0807">Transducer</keyword>
<evidence type="ECO:0000259" key="11">
    <source>
        <dbReference type="PROSITE" id="PS50262"/>
    </source>
</evidence>
<proteinExistence type="inferred from homology"/>
<reference evidence="12" key="1">
    <citation type="submission" date="2025-08" db="UniProtKB">
        <authorList>
            <consortium name="Ensembl"/>
        </authorList>
    </citation>
    <scope>IDENTIFICATION</scope>
</reference>
<dbReference type="PANTHER" id="PTHR26453">
    <property type="entry name" value="OLFACTORY RECEPTOR"/>
    <property type="match status" value="1"/>
</dbReference>
<evidence type="ECO:0000256" key="10">
    <source>
        <dbReference type="RuleBase" id="RU363047"/>
    </source>
</evidence>
<dbReference type="GO" id="GO:0004984">
    <property type="term" value="F:olfactory receptor activity"/>
    <property type="evidence" value="ECO:0007669"/>
    <property type="project" value="InterPro"/>
</dbReference>
<evidence type="ECO:0000256" key="8">
    <source>
        <dbReference type="ARBA" id="ARBA00023224"/>
    </source>
</evidence>
<dbReference type="PRINTS" id="PR00237">
    <property type="entry name" value="GPCRRHODOPSN"/>
</dbReference>
<dbReference type="CDD" id="cd15911">
    <property type="entry name" value="7tmA_OR11A-like"/>
    <property type="match status" value="1"/>
</dbReference>
<feature type="transmembrane region" description="Helical" evidence="10">
    <location>
        <begin position="203"/>
        <end position="228"/>
    </location>
</feature>
<dbReference type="InterPro" id="IPR000276">
    <property type="entry name" value="GPCR_Rhodpsn"/>
</dbReference>
<keyword evidence="7 10" id="KW-0472">Membrane</keyword>
<evidence type="ECO:0000256" key="3">
    <source>
        <dbReference type="ARBA" id="ARBA00022606"/>
    </source>
</evidence>
<dbReference type="Proteomes" id="UP000472274">
    <property type="component" value="Unplaced"/>
</dbReference>
<evidence type="ECO:0000256" key="7">
    <source>
        <dbReference type="ARBA" id="ARBA00023136"/>
    </source>
</evidence>
<dbReference type="Ensembl" id="ENSTMTT00000030537.1">
    <property type="protein sequence ID" value="ENSTMTP00000029462.1"/>
    <property type="gene ID" value="ENSTMTG00000021324.1"/>
</dbReference>
<accession>A0A674KAJ3</accession>
<keyword evidence="9" id="KW-0675">Receptor</keyword>
<dbReference type="InterPro" id="IPR017452">
    <property type="entry name" value="GPCR_Rhodpsn_7TM"/>
</dbReference>
<dbReference type="GO" id="GO:0004930">
    <property type="term" value="F:G protein-coupled receptor activity"/>
    <property type="evidence" value="ECO:0007669"/>
    <property type="project" value="UniProtKB-KW"/>
</dbReference>
<evidence type="ECO:0000256" key="5">
    <source>
        <dbReference type="ARBA" id="ARBA00022725"/>
    </source>
</evidence>
<name>A0A674KAJ3_9SAUR</name>
<sequence>MAKLLLWNETSVTEFILLGFSESCEVQILLFVLFLLFYLVALAGNTLLLITVSAERSLHTPMYFFLGNLSFLEICYTTNIFPCMLASFLTEAKSISFSGCMAQFYLFGSLGGTECLLLSMMSYDRYLAICNPLRYAAVMSRGMCLCLAAASWISGFVITLVTILFMSSLTFCGPNEIDHFFCDFSPLLKLACSDTYLFKKVSFFLSSTLTLVPFLLTMVSYIYILSAILNRPSTAGSQKAISTCSSHLIVVTAFYGTLIVMYVVPAYESNISKVVSVFYSVITLLLNPIIYTLRNKDVKRALRKTFLRNKG</sequence>
<keyword evidence="6 10" id="KW-1133">Transmembrane helix</keyword>
<dbReference type="AlphaFoldDB" id="A0A674KAJ3"/>
<evidence type="ECO:0000256" key="1">
    <source>
        <dbReference type="ARBA" id="ARBA00004651"/>
    </source>
</evidence>
<keyword evidence="2 10" id="KW-1003">Cell membrane</keyword>
<evidence type="ECO:0000256" key="4">
    <source>
        <dbReference type="ARBA" id="ARBA00022692"/>
    </source>
</evidence>
<dbReference type="FunFam" id="1.20.1070.10:FF:000001">
    <property type="entry name" value="Olfactory receptor"/>
    <property type="match status" value="1"/>
</dbReference>
<feature type="transmembrane region" description="Helical" evidence="10">
    <location>
        <begin position="28"/>
        <end position="50"/>
    </location>
</feature>
<dbReference type="GO" id="GO:0005886">
    <property type="term" value="C:plasma membrane"/>
    <property type="evidence" value="ECO:0007669"/>
    <property type="project" value="UniProtKB-SubCell"/>
</dbReference>
<dbReference type="InParanoid" id="A0A674KAJ3"/>
<feature type="transmembrane region" description="Helical" evidence="10">
    <location>
        <begin position="276"/>
        <end position="293"/>
    </location>
</feature>
<dbReference type="PRINTS" id="PR00245">
    <property type="entry name" value="OLFACTORYR"/>
</dbReference>
<evidence type="ECO:0000256" key="9">
    <source>
        <dbReference type="RuleBase" id="RU000688"/>
    </source>
</evidence>
<keyword evidence="13" id="KW-1185">Reference proteome</keyword>
<comment type="similarity">
    <text evidence="9">Belongs to the G-protein coupled receptor 1 family.</text>
</comment>
<evidence type="ECO:0000256" key="6">
    <source>
        <dbReference type="ARBA" id="ARBA00022989"/>
    </source>
</evidence>
<feature type="transmembrane region" description="Helical" evidence="10">
    <location>
        <begin position="240"/>
        <end position="264"/>
    </location>
</feature>
<dbReference type="Gene3D" id="1.20.1070.10">
    <property type="entry name" value="Rhodopsin 7-helix transmembrane proteins"/>
    <property type="match status" value="1"/>
</dbReference>
<keyword evidence="3 10" id="KW-0716">Sensory transduction</keyword>
<protein>
    <recommendedName>
        <fullName evidence="10">Olfactory receptor</fullName>
    </recommendedName>
</protein>
<feature type="domain" description="G-protein coupled receptors family 1 profile" evidence="11">
    <location>
        <begin position="44"/>
        <end position="291"/>
    </location>
</feature>
<keyword evidence="9" id="KW-0297">G-protein coupled receptor</keyword>
<keyword evidence="5 10" id="KW-0552">Olfaction</keyword>
<evidence type="ECO:0000256" key="2">
    <source>
        <dbReference type="ARBA" id="ARBA00022475"/>
    </source>
</evidence>